<comment type="catalytic activity">
    <reaction evidence="4">
        <text>D-erythrose 4-phosphate + phosphoenolpyruvate + H2O = 7-phospho-2-dehydro-3-deoxy-D-arabino-heptonate + phosphate</text>
        <dbReference type="Rhea" id="RHEA:14717"/>
        <dbReference type="ChEBI" id="CHEBI:15377"/>
        <dbReference type="ChEBI" id="CHEBI:16897"/>
        <dbReference type="ChEBI" id="CHEBI:43474"/>
        <dbReference type="ChEBI" id="CHEBI:58394"/>
        <dbReference type="ChEBI" id="CHEBI:58702"/>
        <dbReference type="EC" id="2.5.1.54"/>
    </reaction>
</comment>
<protein>
    <recommendedName>
        <fullName evidence="4">Phospho-2-dehydro-3-deoxyheptonate aldolase</fullName>
        <ecNumber evidence="4">2.5.1.54</ecNumber>
    </recommendedName>
</protein>
<evidence type="ECO:0000256" key="4">
    <source>
        <dbReference type="RuleBase" id="RU363071"/>
    </source>
</evidence>
<evidence type="ECO:0000256" key="3">
    <source>
        <dbReference type="PIRSR" id="PIRSR602480-1"/>
    </source>
</evidence>
<feature type="binding site" evidence="3">
    <location>
        <position position="294"/>
    </location>
    <ligand>
        <name>phosphoenolpyruvate</name>
        <dbReference type="ChEBI" id="CHEBI:58702"/>
    </ligand>
</feature>
<keyword evidence="2 4" id="KW-0808">Transferase</keyword>
<dbReference type="PANTHER" id="PTHR21337:SF0">
    <property type="entry name" value="PHOSPHO-2-DEHYDRO-3-DEOXYHEPTONATE ALDOLASE"/>
    <property type="match status" value="1"/>
</dbReference>
<comment type="similarity">
    <text evidence="1 4">Belongs to the class-II DAHP synthase family.</text>
</comment>
<dbReference type="PANTHER" id="PTHR21337">
    <property type="entry name" value="PHOSPHO-2-DEHYDRO-3-DEOXYHEPTONATE ALDOLASE 1, 2"/>
    <property type="match status" value="1"/>
</dbReference>
<feature type="binding site" evidence="3">
    <location>
        <position position="399"/>
    </location>
    <ligand>
        <name>Mn(2+)</name>
        <dbReference type="ChEBI" id="CHEBI:29035"/>
    </ligand>
</feature>
<feature type="binding site" evidence="3">
    <location>
        <position position="357"/>
    </location>
    <ligand>
        <name>Mn(2+)</name>
        <dbReference type="ChEBI" id="CHEBI:29035"/>
    </ligand>
</feature>
<keyword evidence="3" id="KW-0464">Manganese</keyword>
<dbReference type="InterPro" id="IPR002480">
    <property type="entry name" value="DAHP_synth_2"/>
</dbReference>
<feature type="binding site" evidence="3">
    <location>
        <position position="325"/>
    </location>
    <ligand>
        <name>phosphoenolpyruvate</name>
        <dbReference type="ChEBI" id="CHEBI:58702"/>
    </ligand>
</feature>
<keyword evidence="3" id="KW-0104">Cadmium</keyword>
<dbReference type="EMBL" id="JADKIO010000008">
    <property type="protein sequence ID" value="MBK9797054.1"/>
    <property type="molecule type" value="Genomic_DNA"/>
</dbReference>
<keyword evidence="4" id="KW-0057">Aromatic amino acid biosynthesis</keyword>
<reference evidence="5" key="1">
    <citation type="submission" date="2020-10" db="EMBL/GenBank/DDBJ databases">
        <title>Connecting structure to function with the recovery of over 1000 high-quality activated sludge metagenome-assembled genomes encoding full-length rRNA genes using long-read sequencing.</title>
        <authorList>
            <person name="Singleton C.M."/>
            <person name="Petriglieri F."/>
            <person name="Kristensen J.M."/>
            <person name="Kirkegaard R.H."/>
            <person name="Michaelsen T.Y."/>
            <person name="Andersen M.H."/>
            <person name="Karst S.M."/>
            <person name="Dueholm M.S."/>
            <person name="Nielsen P.H."/>
            <person name="Albertsen M."/>
        </authorList>
    </citation>
    <scope>NUCLEOTIDE SEQUENCE</scope>
    <source>
        <strain evidence="5">Skiv_18-Q3-R9-52_MAXAC.067</strain>
    </source>
</reference>
<dbReference type="Proteomes" id="UP000886657">
    <property type="component" value="Unassembled WGS sequence"/>
</dbReference>
<feature type="binding site" evidence="3">
    <location>
        <position position="79"/>
    </location>
    <ligand>
        <name>Mn(2+)</name>
        <dbReference type="ChEBI" id="CHEBI:29035"/>
    </ligand>
</feature>
<accession>A0A9D7SIA8</accession>
<feature type="binding site" evidence="3">
    <location>
        <position position="429"/>
    </location>
    <ligand>
        <name>Mn(2+)</name>
        <dbReference type="ChEBI" id="CHEBI:29035"/>
    </ligand>
</feature>
<name>A0A9D7SIA8_9BACT</name>
<dbReference type="GO" id="GO:0008652">
    <property type="term" value="P:amino acid biosynthetic process"/>
    <property type="evidence" value="ECO:0007669"/>
    <property type="project" value="UniProtKB-KW"/>
</dbReference>
<gene>
    <name evidence="5" type="ORF">IPP58_11255</name>
</gene>
<proteinExistence type="inferred from homology"/>
<evidence type="ECO:0000313" key="6">
    <source>
        <dbReference type="Proteomes" id="UP000886657"/>
    </source>
</evidence>
<comment type="cofactor">
    <cofactor evidence="3">
        <name>Mn(2+)</name>
        <dbReference type="ChEBI" id="CHEBI:29035"/>
    </cofactor>
    <cofactor evidence="3">
        <name>Co(2+)</name>
        <dbReference type="ChEBI" id="CHEBI:48828"/>
    </cofactor>
    <cofactor evidence="3">
        <name>Cd(2+)</name>
        <dbReference type="ChEBI" id="CHEBI:48775"/>
    </cofactor>
    <text evidence="3">Binds 1 divalent cation per subunit. The enzyme is active with manganese, cobalt or cadmium ions.</text>
</comment>
<keyword evidence="4" id="KW-0028">Amino-acid biosynthesis</keyword>
<dbReference type="AlphaFoldDB" id="A0A9D7SIA8"/>
<dbReference type="SUPFAM" id="SSF51569">
    <property type="entry name" value="Aldolase"/>
    <property type="match status" value="1"/>
</dbReference>
<sequence length="451" mass="49869">MNLETPMTPHAKQPWTPDSWRGLPAAQQPVYRDAAAVEAVLAELRELPPLVVAEEVDFLQQQLAEAAEGKRFLLQGGDCAEAFADCRGAIIQDKLRVLLQMSVLITHGGRTGVVHLGRIAGQYAKPRSGLTERVNGEEVPVYRGDLINGLGLDQREADPRRLMEAYHRAAATLNHLRALVDGGFADLQHPEHWDLSWSREDAGHYLETLDQVRNSLAFVQRLGGLPEHLRTGELFTSHEALHLPFETALTRFVPEKGRHYNLGAHFLWIGERTRQLDHAHLEYVRGIANPIGLKVSAVMTPDTLRQVLARLDPERRPGRLTLITRFGAGRAEAALPGLIACAREEGHPVLWSCDPMHGNGRQAAGGLKTRAFGDILQELQEVASLHRACGSRMGAVHFELTGEPVTECTGGMENLDEAGLQRAYRSGCDPRLNRSQSLEMAFLIAQMIREA</sequence>
<evidence type="ECO:0000256" key="1">
    <source>
        <dbReference type="ARBA" id="ARBA00008911"/>
    </source>
</evidence>
<keyword evidence="3" id="KW-0170">Cobalt</keyword>
<feature type="binding site" evidence="3">
    <location>
        <position position="118"/>
    </location>
    <ligand>
        <name>phosphoenolpyruvate</name>
        <dbReference type="ChEBI" id="CHEBI:58702"/>
    </ligand>
</feature>
<feature type="binding site" evidence="3">
    <location>
        <begin position="271"/>
        <end position="272"/>
    </location>
    <ligand>
        <name>phosphoenolpyruvate</name>
        <dbReference type="ChEBI" id="CHEBI:58702"/>
    </ligand>
</feature>
<dbReference type="GO" id="GO:0003849">
    <property type="term" value="F:3-deoxy-7-phosphoheptulonate synthase activity"/>
    <property type="evidence" value="ECO:0007669"/>
    <property type="project" value="UniProtKB-EC"/>
</dbReference>
<dbReference type="GO" id="GO:0009073">
    <property type="term" value="P:aromatic amino acid family biosynthetic process"/>
    <property type="evidence" value="ECO:0007669"/>
    <property type="project" value="UniProtKB-KW"/>
</dbReference>
<dbReference type="EC" id="2.5.1.54" evidence="4"/>
<organism evidence="5 6">
    <name type="scientific">Candidatus Geothrix skivensis</name>
    <dbReference type="NCBI Taxonomy" id="2954439"/>
    <lineage>
        <taxon>Bacteria</taxon>
        <taxon>Pseudomonadati</taxon>
        <taxon>Acidobacteriota</taxon>
        <taxon>Holophagae</taxon>
        <taxon>Holophagales</taxon>
        <taxon>Holophagaceae</taxon>
        <taxon>Geothrix</taxon>
    </lineage>
</organism>
<evidence type="ECO:0000313" key="5">
    <source>
        <dbReference type="EMBL" id="MBK9797054.1"/>
    </source>
</evidence>
<comment type="caution">
    <text evidence="5">The sequence shown here is derived from an EMBL/GenBank/DDBJ whole genome shotgun (WGS) entry which is preliminary data.</text>
</comment>
<dbReference type="Gene3D" id="3.20.20.70">
    <property type="entry name" value="Aldolase class I"/>
    <property type="match status" value="1"/>
</dbReference>
<evidence type="ECO:0000256" key="2">
    <source>
        <dbReference type="ARBA" id="ARBA00022679"/>
    </source>
</evidence>
<dbReference type="Pfam" id="PF01474">
    <property type="entry name" value="DAHP_synth_2"/>
    <property type="match status" value="1"/>
</dbReference>
<comment type="pathway">
    <text evidence="4">Metabolic intermediate biosynthesis; chorismate biosynthesis; chorismate from D-erythrose 4-phosphate and phosphoenolpyruvate: step 1/7.</text>
</comment>
<dbReference type="InterPro" id="IPR013785">
    <property type="entry name" value="Aldolase_TIM"/>
</dbReference>